<comment type="caution">
    <text evidence="2">The sequence shown here is derived from an EMBL/GenBank/DDBJ whole genome shotgun (WGS) entry which is preliminary data.</text>
</comment>
<proteinExistence type="predicted"/>
<dbReference type="RefSeq" id="WP_082500250.1">
    <property type="nucleotide sequence ID" value="NZ_BAAAMM010000001.1"/>
</dbReference>
<name>A0ABV1NZ66_9ACTN</name>
<feature type="compositionally biased region" description="Low complexity" evidence="1">
    <location>
        <begin position="11"/>
        <end position="29"/>
    </location>
</feature>
<protein>
    <submittedName>
        <fullName evidence="2">DUF3052 domain-containing protein</fullName>
    </submittedName>
</protein>
<sequence length="157" mass="15926">MSSTAGGGSTQTGPTTGTTTDDGTTADTPAARLGFSAGMVIQELGWDNDTDDDLRVSIEDTIDADMVDGDHGNVVDAVVLWWRADDGDLVDGLVDSLTDLVGGGSIWLLTPKVGRPGSVDAADIAEAAPIAGLAQTTTAAVSKDWAATRLVAPKTPA</sequence>
<feature type="region of interest" description="Disordered" evidence="1">
    <location>
        <begin position="1"/>
        <end position="29"/>
    </location>
</feature>
<keyword evidence="3" id="KW-1185">Reference proteome</keyword>
<gene>
    <name evidence="2" type="ORF">V6R90_10890</name>
</gene>
<feature type="compositionally biased region" description="Gly residues" evidence="1">
    <location>
        <begin position="1"/>
        <end position="10"/>
    </location>
</feature>
<dbReference type="Pfam" id="PF11253">
    <property type="entry name" value="DUF3052"/>
    <property type="match status" value="1"/>
</dbReference>
<organism evidence="2 3">
    <name type="scientific">Nocardioides kribbensis</name>
    <dbReference type="NCBI Taxonomy" id="305517"/>
    <lineage>
        <taxon>Bacteria</taxon>
        <taxon>Bacillati</taxon>
        <taxon>Actinomycetota</taxon>
        <taxon>Actinomycetes</taxon>
        <taxon>Propionibacteriales</taxon>
        <taxon>Nocardioidaceae</taxon>
        <taxon>Nocardioides</taxon>
    </lineage>
</organism>
<accession>A0ABV1NZ66</accession>
<evidence type="ECO:0000313" key="2">
    <source>
        <dbReference type="EMBL" id="MEQ7847786.1"/>
    </source>
</evidence>
<dbReference type="InterPro" id="IPR021412">
    <property type="entry name" value="DUF3052"/>
</dbReference>
<evidence type="ECO:0000313" key="3">
    <source>
        <dbReference type="Proteomes" id="UP001482520"/>
    </source>
</evidence>
<reference evidence="2 3" key="1">
    <citation type="submission" date="2024-02" db="EMBL/GenBank/DDBJ databases">
        <title>Full genome sequence of Nocardioides kribbensis.</title>
        <authorList>
            <person name="Poletto B.L."/>
            <person name="Silva G."/>
            <person name="Galante D."/>
            <person name="Campos K.R."/>
            <person name="Santos M.B.N."/>
            <person name="Sacchi C.T."/>
        </authorList>
    </citation>
    <scope>NUCLEOTIDE SEQUENCE [LARGE SCALE GENOMIC DNA]</scope>
    <source>
        <strain evidence="2 3">O4R</strain>
    </source>
</reference>
<evidence type="ECO:0000256" key="1">
    <source>
        <dbReference type="SAM" id="MobiDB-lite"/>
    </source>
</evidence>
<dbReference type="EMBL" id="JBEGDP010000010">
    <property type="protein sequence ID" value="MEQ7847786.1"/>
    <property type="molecule type" value="Genomic_DNA"/>
</dbReference>
<dbReference type="Proteomes" id="UP001482520">
    <property type="component" value="Unassembled WGS sequence"/>
</dbReference>